<evidence type="ECO:0000313" key="8">
    <source>
        <dbReference type="Proteomes" id="UP000178622"/>
    </source>
</evidence>
<reference evidence="8" key="1">
    <citation type="submission" date="2016-09" db="EMBL/GenBank/DDBJ databases">
        <title>Draft genome sequence of a novel species of the family Streptococcaceae isolated from flowers.</title>
        <authorList>
            <person name="Chuah L.-O."/>
            <person name="Yap K.-P."/>
            <person name="Thong K.L."/>
            <person name="Liong M.T."/>
            <person name="Ahmad R."/>
            <person name="Rusul G."/>
        </authorList>
    </citation>
    <scope>NUCLEOTIDE SEQUENCE [LARGE SCALE GENOMIC DNA]</scope>
    <source>
        <strain evidence="8">DF1</strain>
    </source>
</reference>
<protein>
    <submittedName>
        <fullName evidence="7">Branched-chain amino acid ABC transporter substrate-binding protein</fullName>
    </submittedName>
</protein>
<gene>
    <name evidence="7" type="ORF">BG261_06650</name>
</gene>
<dbReference type="InterPro" id="IPR028081">
    <property type="entry name" value="Leu-bd"/>
</dbReference>
<dbReference type="STRING" id="1859473.BG261_06650"/>
<accession>A0A1E8GJZ7</accession>
<dbReference type="OrthoDB" id="9783240at2"/>
<evidence type="ECO:0000256" key="4">
    <source>
        <dbReference type="ARBA" id="ARBA00022970"/>
    </source>
</evidence>
<dbReference type="PROSITE" id="PS51257">
    <property type="entry name" value="PROKAR_LIPOPROTEIN"/>
    <property type="match status" value="1"/>
</dbReference>
<name>A0A1E8GJZ7_9LACT</name>
<feature type="domain" description="Leucine-binding protein" evidence="6">
    <location>
        <begin position="39"/>
        <end position="380"/>
    </location>
</feature>
<dbReference type="PANTHER" id="PTHR30483:SF6">
    <property type="entry name" value="PERIPLASMIC BINDING PROTEIN OF ABC TRANSPORTER FOR NATURAL AMINO ACIDS"/>
    <property type="match status" value="1"/>
</dbReference>
<feature type="signal peptide" evidence="5">
    <location>
        <begin position="1"/>
        <end position="23"/>
    </location>
</feature>
<keyword evidence="3 5" id="KW-0732">Signal</keyword>
<dbReference type="Gene3D" id="3.40.50.2300">
    <property type="match status" value="2"/>
</dbReference>
<dbReference type="AlphaFoldDB" id="A0A1E8GJZ7"/>
<evidence type="ECO:0000256" key="5">
    <source>
        <dbReference type="SAM" id="SignalP"/>
    </source>
</evidence>
<dbReference type="EMBL" id="MKIR01000024">
    <property type="protein sequence ID" value="OFI48571.1"/>
    <property type="molecule type" value="Genomic_DNA"/>
</dbReference>
<organism evidence="7 8">
    <name type="scientific">Floricoccus tropicus</name>
    <dbReference type="NCBI Taxonomy" id="1859473"/>
    <lineage>
        <taxon>Bacteria</taxon>
        <taxon>Bacillati</taxon>
        <taxon>Bacillota</taxon>
        <taxon>Bacilli</taxon>
        <taxon>Lactobacillales</taxon>
        <taxon>Streptococcaceae</taxon>
        <taxon>Floricoccus</taxon>
    </lineage>
</organism>
<evidence type="ECO:0000256" key="2">
    <source>
        <dbReference type="ARBA" id="ARBA00022448"/>
    </source>
</evidence>
<dbReference type="SUPFAM" id="SSF53822">
    <property type="entry name" value="Periplasmic binding protein-like I"/>
    <property type="match status" value="1"/>
</dbReference>
<evidence type="ECO:0000256" key="3">
    <source>
        <dbReference type="ARBA" id="ARBA00022729"/>
    </source>
</evidence>
<dbReference type="InterPro" id="IPR028082">
    <property type="entry name" value="Peripla_BP_I"/>
</dbReference>
<dbReference type="Pfam" id="PF13458">
    <property type="entry name" value="Peripla_BP_6"/>
    <property type="match status" value="1"/>
</dbReference>
<comment type="similarity">
    <text evidence="1">Belongs to the leucine-binding protein family.</text>
</comment>
<comment type="caution">
    <text evidence="7">The sequence shown here is derived from an EMBL/GenBank/DDBJ whole genome shotgun (WGS) entry which is preliminary data.</text>
</comment>
<dbReference type="RefSeq" id="WP_070792966.1">
    <property type="nucleotide sequence ID" value="NZ_MKIR01000024.1"/>
</dbReference>
<feature type="chain" id="PRO_5009450648" evidence="5">
    <location>
        <begin position="24"/>
        <end position="393"/>
    </location>
</feature>
<dbReference type="Proteomes" id="UP000178622">
    <property type="component" value="Unassembled WGS sequence"/>
</dbReference>
<dbReference type="GO" id="GO:0006865">
    <property type="term" value="P:amino acid transport"/>
    <property type="evidence" value="ECO:0007669"/>
    <property type="project" value="UniProtKB-KW"/>
</dbReference>
<evidence type="ECO:0000259" key="6">
    <source>
        <dbReference type="Pfam" id="PF13458"/>
    </source>
</evidence>
<dbReference type="PANTHER" id="PTHR30483">
    <property type="entry name" value="LEUCINE-SPECIFIC-BINDING PROTEIN"/>
    <property type="match status" value="1"/>
</dbReference>
<dbReference type="CDD" id="cd06347">
    <property type="entry name" value="PBP1_ABC_LivK_ligand_binding-like"/>
    <property type="match status" value="1"/>
</dbReference>
<dbReference type="InterPro" id="IPR051010">
    <property type="entry name" value="BCAA_transport"/>
</dbReference>
<keyword evidence="8" id="KW-1185">Reference proteome</keyword>
<dbReference type="InterPro" id="IPR000709">
    <property type="entry name" value="Leu_Ile_Val-bd"/>
</dbReference>
<evidence type="ECO:0000313" key="7">
    <source>
        <dbReference type="EMBL" id="OFI48571.1"/>
    </source>
</evidence>
<dbReference type="PRINTS" id="PR00337">
    <property type="entry name" value="LEUILEVALBP"/>
</dbReference>
<keyword evidence="2" id="KW-0813">Transport</keyword>
<keyword evidence="4" id="KW-0029">Amino-acid transport</keyword>
<sequence>MKKVVKSALAVLATLSLAGCAQAPIGAPEGAANKVGDTFKIGYNLELTGAVAAYGSQEKMGADLAVKEINESGGIDGKKIEVVSKDNKSDNAEAASVASSLVSNDKVVAAVGPATSGAAKATIPNMTQAGVPLITPSGSDDSLTLMKNGRLNEFAFRTIFQDSDQGRIISTYVTNNLKAQKVLIYYDNSSDYAKGIYSSFKKNFKGDIVDTVTFQSGDKDFQATLSKVKNLKYDAIVMPGYYNETGLITKQARELGITAPIIGGDGFASDTYVQLSGKKAATDVHYVAAFSPKAPASKKTEPFIKNFKAANNQEPSAFAALAYDAVYMIKEAAENGKVEDSAQLAKELAEIKDFDGVTGVMTIDKNHNPVKSAVIVTLDNGVESKAEVVNPEK</sequence>
<evidence type="ECO:0000256" key="1">
    <source>
        <dbReference type="ARBA" id="ARBA00010062"/>
    </source>
</evidence>
<proteinExistence type="inferred from homology"/>